<dbReference type="CDD" id="cd12797">
    <property type="entry name" value="M23_peptidase"/>
    <property type="match status" value="1"/>
</dbReference>
<gene>
    <name evidence="3" type="ORF">FHR36_004049</name>
</gene>
<dbReference type="Proteomes" id="UP001206483">
    <property type="component" value="Unassembled WGS sequence"/>
</dbReference>
<proteinExistence type="predicted"/>
<dbReference type="InterPro" id="IPR047763">
    <property type="entry name" value="PG_bind_dom_phiBT1-type"/>
</dbReference>
<dbReference type="InterPro" id="IPR011055">
    <property type="entry name" value="Dup_hybrid_motif"/>
</dbReference>
<dbReference type="PANTHER" id="PTHR21666:SF270">
    <property type="entry name" value="MUREIN HYDROLASE ACTIVATOR ENVC"/>
    <property type="match status" value="1"/>
</dbReference>
<dbReference type="EMBL" id="JAMZDX010000004">
    <property type="protein sequence ID" value="MCP2310886.1"/>
    <property type="molecule type" value="Genomic_DNA"/>
</dbReference>
<dbReference type="InterPro" id="IPR050570">
    <property type="entry name" value="Cell_wall_metabolism_enzyme"/>
</dbReference>
<organism evidence="3 4">
    <name type="scientific">Kitasatospora paracochleata</name>
    <dbReference type="NCBI Taxonomy" id="58354"/>
    <lineage>
        <taxon>Bacteria</taxon>
        <taxon>Bacillati</taxon>
        <taxon>Actinomycetota</taxon>
        <taxon>Actinomycetes</taxon>
        <taxon>Kitasatosporales</taxon>
        <taxon>Streptomycetaceae</taxon>
        <taxon>Kitasatospora</taxon>
    </lineage>
</organism>
<evidence type="ECO:0000259" key="2">
    <source>
        <dbReference type="Pfam" id="PF01551"/>
    </source>
</evidence>
<dbReference type="InterPro" id="IPR016047">
    <property type="entry name" value="M23ase_b-sheet_dom"/>
</dbReference>
<protein>
    <submittedName>
        <fullName evidence="3">Murein DD-endopeptidase MepM/ murein hydrolase activator NlpD</fullName>
    </submittedName>
</protein>
<evidence type="ECO:0000256" key="1">
    <source>
        <dbReference type="SAM" id="MobiDB-lite"/>
    </source>
</evidence>
<reference evidence="3 4" key="1">
    <citation type="submission" date="2022-06" db="EMBL/GenBank/DDBJ databases">
        <title>Sequencing the genomes of 1000 actinobacteria strains.</title>
        <authorList>
            <person name="Klenk H.-P."/>
        </authorList>
    </citation>
    <scope>NUCLEOTIDE SEQUENCE [LARGE SCALE GENOMIC DNA]</scope>
    <source>
        <strain evidence="3 4">DSM 41656</strain>
    </source>
</reference>
<comment type="caution">
    <text evidence="3">The sequence shown here is derived from an EMBL/GenBank/DDBJ whole genome shotgun (WGS) entry which is preliminary data.</text>
</comment>
<feature type="domain" description="M23ase beta-sheet core" evidence="2">
    <location>
        <begin position="113"/>
        <end position="202"/>
    </location>
</feature>
<dbReference type="PANTHER" id="PTHR21666">
    <property type="entry name" value="PEPTIDASE-RELATED"/>
    <property type="match status" value="1"/>
</dbReference>
<dbReference type="Pfam" id="PF01551">
    <property type="entry name" value="Peptidase_M23"/>
    <property type="match status" value="1"/>
</dbReference>
<dbReference type="NCBIfam" id="NF038080">
    <property type="entry name" value="PG_bind_siph"/>
    <property type="match status" value="1"/>
</dbReference>
<dbReference type="SUPFAM" id="SSF51261">
    <property type="entry name" value="Duplicated hybrid motif"/>
    <property type="match status" value="1"/>
</dbReference>
<name>A0ABT1J2C8_9ACTN</name>
<dbReference type="GO" id="GO:0016787">
    <property type="term" value="F:hydrolase activity"/>
    <property type="evidence" value="ECO:0007669"/>
    <property type="project" value="UniProtKB-KW"/>
</dbReference>
<keyword evidence="4" id="KW-1185">Reference proteome</keyword>
<keyword evidence="3" id="KW-0378">Hydrolase</keyword>
<accession>A0ABT1J2C8</accession>
<evidence type="ECO:0000313" key="3">
    <source>
        <dbReference type="EMBL" id="MCP2310886.1"/>
    </source>
</evidence>
<dbReference type="Gene3D" id="2.70.70.10">
    <property type="entry name" value="Glucose Permease (Domain IIA)"/>
    <property type="match status" value="1"/>
</dbReference>
<feature type="region of interest" description="Disordered" evidence="1">
    <location>
        <begin position="192"/>
        <end position="213"/>
    </location>
</feature>
<sequence length="213" mass="22186">MGLQPFPGAGFFHNGQVSPIITAMGQRLVEEGCSQYQVGPGPEFSDADRASYAAFQRKLGFSGGDADGIPGQTSWDRLRVPAPNGTGDRADSPVPAHGVTTAYHIPGPWSLGYHTGADYAADEGTPCVAVLGGSISHTGESPNDYGNYLVLRANGSDYWYCHLSERDVGDGAGVGAGQQIARVGHTGNATGPHLHFEKRPAGGAFGSDVSPDW</sequence>
<evidence type="ECO:0000313" key="4">
    <source>
        <dbReference type="Proteomes" id="UP001206483"/>
    </source>
</evidence>